<protein>
    <submittedName>
        <fullName evidence="2">Str. FM013</fullName>
    </submittedName>
</protein>
<evidence type="ECO:0000256" key="1">
    <source>
        <dbReference type="SAM" id="MobiDB-lite"/>
    </source>
</evidence>
<feature type="region of interest" description="Disordered" evidence="1">
    <location>
        <begin position="1"/>
        <end position="74"/>
    </location>
</feature>
<keyword evidence="3" id="KW-1185">Reference proteome</keyword>
<dbReference type="Proteomes" id="UP000053732">
    <property type="component" value="Unassembled WGS sequence"/>
</dbReference>
<reference evidence="2 3" key="1">
    <citation type="journal article" date="2014" name="Nat. Commun.">
        <title>Multiple recent horizontal transfers of a large genomic region in cheese making fungi.</title>
        <authorList>
            <person name="Cheeseman K."/>
            <person name="Ropars J."/>
            <person name="Renault P."/>
            <person name="Dupont J."/>
            <person name="Gouzy J."/>
            <person name="Branca A."/>
            <person name="Abraham A.L."/>
            <person name="Ceppi M."/>
            <person name="Conseiller E."/>
            <person name="Debuchy R."/>
            <person name="Malagnac F."/>
            <person name="Goarin A."/>
            <person name="Silar P."/>
            <person name="Lacoste S."/>
            <person name="Sallet E."/>
            <person name="Bensimon A."/>
            <person name="Giraud T."/>
            <person name="Brygoo Y."/>
        </authorList>
    </citation>
    <scope>NUCLEOTIDE SEQUENCE [LARGE SCALE GENOMIC DNA]</scope>
    <source>
        <strain evidence="3">FM 013</strain>
    </source>
</reference>
<gene>
    <name evidence="2" type="ORF">PCAMFM013_S016g000291</name>
</gene>
<name>A0A0G4PHX3_PENC3</name>
<feature type="compositionally biased region" description="Polar residues" evidence="1">
    <location>
        <begin position="24"/>
        <end position="53"/>
    </location>
</feature>
<evidence type="ECO:0000313" key="2">
    <source>
        <dbReference type="EMBL" id="CRL26010.1"/>
    </source>
</evidence>
<evidence type="ECO:0000313" key="3">
    <source>
        <dbReference type="Proteomes" id="UP000053732"/>
    </source>
</evidence>
<dbReference type="EMBL" id="HG793149">
    <property type="protein sequence ID" value="CRL26010.1"/>
    <property type="molecule type" value="Genomic_DNA"/>
</dbReference>
<organism evidence="2 3">
    <name type="scientific">Penicillium camemberti (strain FM 013)</name>
    <dbReference type="NCBI Taxonomy" id="1429867"/>
    <lineage>
        <taxon>Eukaryota</taxon>
        <taxon>Fungi</taxon>
        <taxon>Dikarya</taxon>
        <taxon>Ascomycota</taxon>
        <taxon>Pezizomycotina</taxon>
        <taxon>Eurotiomycetes</taxon>
        <taxon>Eurotiomycetidae</taxon>
        <taxon>Eurotiales</taxon>
        <taxon>Aspergillaceae</taxon>
        <taxon>Penicillium</taxon>
    </lineage>
</organism>
<sequence length="260" mass="29284">MQKQNREVQTPTDIPGKSELTAPETYSTAPSSHRGLTSEQSATASNTTFSSRVKVNKAKETKNAEEEAEEEEILSSEGTWMALKAPKYPPKLPYVAIEEALNKLMLALDPPDTLVAQYFMLQGRLWLAKLWMPTLAQHLIGQRVTITDANGKDKQVQLKPYYSAPLSRFVINETNGILNETMDEQRFACSVGPKLRLVFEMPARVVKFKLLFGPSFQNSSMRLWPEDLEKPCHFSGATHSTNACPVVHRLDQTKWDIQCN</sequence>
<proteinExistence type="predicted"/>
<accession>A0A0G4PHX3</accession>
<dbReference type="AlphaFoldDB" id="A0A0G4PHX3"/>